<dbReference type="Proteomes" id="UP000270219">
    <property type="component" value="Unassembled WGS sequence"/>
</dbReference>
<organism evidence="1 2">
    <name type="scientific">Oceanobacillus piezotolerans</name>
    <dbReference type="NCBI Taxonomy" id="2448030"/>
    <lineage>
        <taxon>Bacteria</taxon>
        <taxon>Bacillati</taxon>
        <taxon>Bacillota</taxon>
        <taxon>Bacilli</taxon>
        <taxon>Bacillales</taxon>
        <taxon>Bacillaceae</taxon>
        <taxon>Oceanobacillus</taxon>
    </lineage>
</organism>
<reference evidence="1 2" key="1">
    <citation type="submission" date="2018-10" db="EMBL/GenBank/DDBJ databases">
        <title>Oceanobacillus sp. YLB-02 draft genome.</title>
        <authorList>
            <person name="Yu L."/>
        </authorList>
    </citation>
    <scope>NUCLEOTIDE SEQUENCE [LARGE SCALE GENOMIC DNA]</scope>
    <source>
        <strain evidence="1 2">YLB-02</strain>
    </source>
</reference>
<keyword evidence="2" id="KW-1185">Reference proteome</keyword>
<proteinExistence type="predicted"/>
<protein>
    <submittedName>
        <fullName evidence="1">Uncharacterized protein</fullName>
    </submittedName>
</protein>
<accession>A0A498DC71</accession>
<evidence type="ECO:0000313" key="2">
    <source>
        <dbReference type="Proteomes" id="UP000270219"/>
    </source>
</evidence>
<gene>
    <name evidence="1" type="ORF">D8M04_00700</name>
</gene>
<dbReference type="EMBL" id="RCHR01000001">
    <property type="protein sequence ID" value="RLL47832.1"/>
    <property type="molecule type" value="Genomic_DNA"/>
</dbReference>
<name>A0A498DC71_9BACI</name>
<evidence type="ECO:0000313" key="1">
    <source>
        <dbReference type="EMBL" id="RLL47832.1"/>
    </source>
</evidence>
<dbReference type="AlphaFoldDB" id="A0A498DC71"/>
<dbReference type="RefSeq" id="WP_121520403.1">
    <property type="nucleotide sequence ID" value="NZ_RCHR01000001.1"/>
</dbReference>
<sequence length="94" mass="11349">MSRIKRLEKEAEKIAIAREIAKRKNMKNPLEDWTDEELRELIYCYDNDKKFSQELQEKLEEVHNSGYFVETSKALSKYTDEELDRIAKQYDIEE</sequence>
<comment type="caution">
    <text evidence="1">The sequence shown here is derived from an EMBL/GenBank/DDBJ whole genome shotgun (WGS) entry which is preliminary data.</text>
</comment>